<dbReference type="EMBL" id="VSRR010041250">
    <property type="protein sequence ID" value="MPC75487.1"/>
    <property type="molecule type" value="Genomic_DNA"/>
</dbReference>
<name>A0A5B7I217_PORTR</name>
<feature type="region of interest" description="Disordered" evidence="1">
    <location>
        <begin position="121"/>
        <end position="156"/>
    </location>
</feature>
<proteinExistence type="predicted"/>
<dbReference type="Proteomes" id="UP000324222">
    <property type="component" value="Unassembled WGS sequence"/>
</dbReference>
<keyword evidence="3" id="KW-1185">Reference proteome</keyword>
<organism evidence="2 3">
    <name type="scientific">Portunus trituberculatus</name>
    <name type="common">Swimming crab</name>
    <name type="synonym">Neptunus trituberculatus</name>
    <dbReference type="NCBI Taxonomy" id="210409"/>
    <lineage>
        <taxon>Eukaryota</taxon>
        <taxon>Metazoa</taxon>
        <taxon>Ecdysozoa</taxon>
        <taxon>Arthropoda</taxon>
        <taxon>Crustacea</taxon>
        <taxon>Multicrustacea</taxon>
        <taxon>Malacostraca</taxon>
        <taxon>Eumalacostraca</taxon>
        <taxon>Eucarida</taxon>
        <taxon>Decapoda</taxon>
        <taxon>Pleocyemata</taxon>
        <taxon>Brachyura</taxon>
        <taxon>Eubrachyura</taxon>
        <taxon>Portunoidea</taxon>
        <taxon>Portunidae</taxon>
        <taxon>Portuninae</taxon>
        <taxon>Portunus</taxon>
    </lineage>
</organism>
<reference evidence="2 3" key="1">
    <citation type="submission" date="2019-05" db="EMBL/GenBank/DDBJ databases">
        <title>Another draft genome of Portunus trituberculatus and its Hox gene families provides insights of decapod evolution.</title>
        <authorList>
            <person name="Jeong J.-H."/>
            <person name="Song I."/>
            <person name="Kim S."/>
            <person name="Choi T."/>
            <person name="Kim D."/>
            <person name="Ryu S."/>
            <person name="Kim W."/>
        </authorList>
    </citation>
    <scope>NUCLEOTIDE SEQUENCE [LARGE SCALE GENOMIC DNA]</scope>
    <source>
        <tissue evidence="2">Muscle</tissue>
    </source>
</reference>
<accession>A0A5B7I217</accession>
<feature type="compositionally biased region" description="Basic and acidic residues" evidence="1">
    <location>
        <begin position="147"/>
        <end position="156"/>
    </location>
</feature>
<feature type="compositionally biased region" description="Basic and acidic residues" evidence="1">
    <location>
        <begin position="121"/>
        <end position="137"/>
    </location>
</feature>
<comment type="caution">
    <text evidence="2">The sequence shown here is derived from an EMBL/GenBank/DDBJ whole genome shotgun (WGS) entry which is preliminary data.</text>
</comment>
<gene>
    <name evidence="2" type="ORF">E2C01_069877</name>
</gene>
<protein>
    <submittedName>
        <fullName evidence="2">Uncharacterized protein</fullName>
    </submittedName>
</protein>
<dbReference type="AlphaFoldDB" id="A0A5B7I217"/>
<evidence type="ECO:0000313" key="3">
    <source>
        <dbReference type="Proteomes" id="UP000324222"/>
    </source>
</evidence>
<evidence type="ECO:0000313" key="2">
    <source>
        <dbReference type="EMBL" id="MPC75487.1"/>
    </source>
</evidence>
<sequence length="156" mass="16747">MGQQCSTLKVSAHLGWWASVTVPIASPSICPTADAREAGICWVAKKDSATPVRVDILAGETLIARCEILLADLLAGLKINRIGHHSALFFSLKAGDAEGGAGRAQDKTPVAVFYSRRLLDESRTTKEDKQEPAKTEQHASLLPPGWQDKHQPAPPS</sequence>
<evidence type="ECO:0000256" key="1">
    <source>
        <dbReference type="SAM" id="MobiDB-lite"/>
    </source>
</evidence>